<dbReference type="EMBL" id="QGKY02000089">
    <property type="protein sequence ID" value="KAF2615610.1"/>
    <property type="molecule type" value="Genomic_DNA"/>
</dbReference>
<name>A0A8S9M6C4_BRACR</name>
<dbReference type="AlphaFoldDB" id="A0A8S9M6C4"/>
<comment type="caution">
    <text evidence="1">The sequence shown here is derived from an EMBL/GenBank/DDBJ whole genome shotgun (WGS) entry which is preliminary data.</text>
</comment>
<accession>A0A8S9M6C4</accession>
<sequence>MSSGGVSSVEAEEYNVVHNKISLHASVVFHGIDRDVRNIISTRRSRKGFSSLMTMWLR</sequence>
<proteinExistence type="predicted"/>
<gene>
    <name evidence="1" type="ORF">F2Q70_00008919</name>
</gene>
<reference evidence="1" key="1">
    <citation type="submission" date="2019-12" db="EMBL/GenBank/DDBJ databases">
        <title>Genome sequencing and annotation of Brassica cretica.</title>
        <authorList>
            <person name="Studholme D.J."/>
            <person name="Sarris P.F."/>
        </authorList>
    </citation>
    <scope>NUCLEOTIDE SEQUENCE</scope>
    <source>
        <strain evidence="1">PFS-102/07</strain>
        <tissue evidence="1">Leaf</tissue>
    </source>
</reference>
<protein>
    <submittedName>
        <fullName evidence="1">Uncharacterized protein</fullName>
    </submittedName>
</protein>
<evidence type="ECO:0000313" key="1">
    <source>
        <dbReference type="EMBL" id="KAF2615610.1"/>
    </source>
</evidence>
<organism evidence="1">
    <name type="scientific">Brassica cretica</name>
    <name type="common">Mustard</name>
    <dbReference type="NCBI Taxonomy" id="69181"/>
    <lineage>
        <taxon>Eukaryota</taxon>
        <taxon>Viridiplantae</taxon>
        <taxon>Streptophyta</taxon>
        <taxon>Embryophyta</taxon>
        <taxon>Tracheophyta</taxon>
        <taxon>Spermatophyta</taxon>
        <taxon>Magnoliopsida</taxon>
        <taxon>eudicotyledons</taxon>
        <taxon>Gunneridae</taxon>
        <taxon>Pentapetalae</taxon>
        <taxon>rosids</taxon>
        <taxon>malvids</taxon>
        <taxon>Brassicales</taxon>
        <taxon>Brassicaceae</taxon>
        <taxon>Brassiceae</taxon>
        <taxon>Brassica</taxon>
    </lineage>
</organism>